<evidence type="ECO:0000256" key="4">
    <source>
        <dbReference type="ARBA" id="ARBA00023163"/>
    </source>
</evidence>
<dbReference type="CDD" id="cd01105">
    <property type="entry name" value="HTH_GlnR-like"/>
    <property type="match status" value="1"/>
</dbReference>
<dbReference type="AlphaFoldDB" id="U4TUJ1"/>
<evidence type="ECO:0000256" key="3">
    <source>
        <dbReference type="ARBA" id="ARBA00023125"/>
    </source>
</evidence>
<evidence type="ECO:0000313" key="6">
    <source>
        <dbReference type="EMBL" id="ERL65543.1"/>
    </source>
</evidence>
<dbReference type="Proteomes" id="UP000030647">
    <property type="component" value="Unassembled WGS sequence"/>
</dbReference>
<reference evidence="7" key="1">
    <citation type="journal article" date="2013" name="Genome Announc.">
        <title>Whole-Genome Sequencing of Lactobacillus shenzhenensis Strain LY-73T.</title>
        <authorList>
            <person name="Lin Z."/>
            <person name="Liu Z."/>
            <person name="Yang R."/>
            <person name="Zou Y."/>
            <person name="Wan D."/>
            <person name="Chen J."/>
            <person name="Guo M."/>
            <person name="Zhao J."/>
            <person name="Fang C."/>
            <person name="Yang R."/>
            <person name="Liu F."/>
        </authorList>
    </citation>
    <scope>NUCLEOTIDE SEQUENCE [LARGE SCALE GENOMIC DNA]</scope>
    <source>
        <strain evidence="7">LY-73</strain>
    </source>
</reference>
<sequence>MTVMGETEVRRSTPVLSIGTACTITGLTARQIRYYEAQGLLTPHRTAGGQRQYSMNDVDVLLAIKDDLSAGYTLTQVKERRAAERNNNLSDEKARVLLRDEMLRTAGFLNDTEYPRN</sequence>
<dbReference type="EMBL" id="KI271586">
    <property type="protein sequence ID" value="ERL65543.1"/>
    <property type="molecule type" value="Genomic_DNA"/>
</dbReference>
<dbReference type="GO" id="GO:0003700">
    <property type="term" value="F:DNA-binding transcription factor activity"/>
    <property type="evidence" value="ECO:0007669"/>
    <property type="project" value="InterPro"/>
</dbReference>
<dbReference type="PANTHER" id="PTHR30204:SF65">
    <property type="entry name" value="HTH-TYPE TRANSCRIPTIONAL REGULATOR TNRA"/>
    <property type="match status" value="1"/>
</dbReference>
<dbReference type="SMART" id="SM00422">
    <property type="entry name" value="HTH_MERR"/>
    <property type="match status" value="1"/>
</dbReference>
<dbReference type="InterPro" id="IPR000551">
    <property type="entry name" value="MerR-type_HTH_dom"/>
</dbReference>
<evidence type="ECO:0000256" key="1">
    <source>
        <dbReference type="ARBA" id="ARBA00022491"/>
    </source>
</evidence>
<organism evidence="6 7">
    <name type="scientific">Schleiferilactobacillus shenzhenensis LY-73</name>
    <dbReference type="NCBI Taxonomy" id="1231336"/>
    <lineage>
        <taxon>Bacteria</taxon>
        <taxon>Bacillati</taxon>
        <taxon>Bacillota</taxon>
        <taxon>Bacilli</taxon>
        <taxon>Lactobacillales</taxon>
        <taxon>Lactobacillaceae</taxon>
        <taxon>Schleiferilactobacillus</taxon>
    </lineage>
</organism>
<dbReference type="eggNOG" id="COG0789">
    <property type="taxonomic scope" value="Bacteria"/>
</dbReference>
<keyword evidence="1" id="KW-0678">Repressor</keyword>
<evidence type="ECO:0000259" key="5">
    <source>
        <dbReference type="PROSITE" id="PS50937"/>
    </source>
</evidence>
<dbReference type="PROSITE" id="PS50937">
    <property type="entry name" value="HTH_MERR_2"/>
    <property type="match status" value="1"/>
</dbReference>
<keyword evidence="7" id="KW-1185">Reference proteome</keyword>
<dbReference type="GO" id="GO:0003677">
    <property type="term" value="F:DNA binding"/>
    <property type="evidence" value="ECO:0007669"/>
    <property type="project" value="UniProtKB-KW"/>
</dbReference>
<name>U4TUJ1_9LACO</name>
<dbReference type="Pfam" id="PF13411">
    <property type="entry name" value="MerR_1"/>
    <property type="match status" value="1"/>
</dbReference>
<dbReference type="PANTHER" id="PTHR30204">
    <property type="entry name" value="REDOX-CYCLING DRUG-SENSING TRANSCRIPTIONAL ACTIVATOR SOXR"/>
    <property type="match status" value="1"/>
</dbReference>
<proteinExistence type="predicted"/>
<dbReference type="HOGENOM" id="CLU_060077_9_0_9"/>
<keyword evidence="3" id="KW-0238">DNA-binding</keyword>
<dbReference type="SUPFAM" id="SSF46955">
    <property type="entry name" value="Putative DNA-binding domain"/>
    <property type="match status" value="1"/>
</dbReference>
<dbReference type="Gene3D" id="1.10.1660.10">
    <property type="match status" value="1"/>
</dbReference>
<evidence type="ECO:0000256" key="2">
    <source>
        <dbReference type="ARBA" id="ARBA00023015"/>
    </source>
</evidence>
<dbReference type="InterPro" id="IPR047057">
    <property type="entry name" value="MerR_fam"/>
</dbReference>
<feature type="domain" description="HTH merR-type" evidence="5">
    <location>
        <begin position="15"/>
        <end position="65"/>
    </location>
</feature>
<evidence type="ECO:0000313" key="7">
    <source>
        <dbReference type="Proteomes" id="UP000030647"/>
    </source>
</evidence>
<keyword evidence="4" id="KW-0804">Transcription</keyword>
<keyword evidence="2" id="KW-0805">Transcription regulation</keyword>
<dbReference type="STRING" id="1231336.L248_2616"/>
<dbReference type="InterPro" id="IPR009061">
    <property type="entry name" value="DNA-bd_dom_put_sf"/>
</dbReference>
<gene>
    <name evidence="6" type="primary">glnR</name>
    <name evidence="6" type="ORF">L248_2616</name>
</gene>
<accession>U4TUJ1</accession>
<protein>
    <submittedName>
        <fullName evidence="6">GlnR</fullName>
    </submittedName>
</protein>